<keyword evidence="3" id="KW-0418">Kinase</keyword>
<dbReference type="Gene3D" id="3.20.200.10">
    <property type="entry name" value="MHCK/EF2 kinase"/>
    <property type="match status" value="1"/>
</dbReference>
<dbReference type="Proteomes" id="UP001215598">
    <property type="component" value="Unassembled WGS sequence"/>
</dbReference>
<dbReference type="InterPro" id="IPR011009">
    <property type="entry name" value="Kinase-like_dom_sf"/>
</dbReference>
<keyword evidence="6" id="KW-1185">Reference proteome</keyword>
<accession>A0AAD7NHQ2</accession>
<sequence length="274" mass="30094">MARSKSINKCRWNACCQVYQSKPDWKVTDVVSIQQTHERDAMRNVPQARGFNSFRQNAVEARTLQKGGVKAPTGSGSLKVAAAKGVSRQIQIYLVPMTSTGTRTEAARILANATRKFPDTVSMTANTSPFVFSATLQFNHTAPSELSVTFSTSMIVFTETTQKYSPGSARPQIPSPTIYLEGLISVTDFETGTATPVPYFVHTEKENRKRKVKTVVNEDGEGMEVLFDVMTHTLNGSSGVGDHGKTGIQNFLKKHICVQRCVNLRPFGAQAGWL</sequence>
<evidence type="ECO:0000256" key="2">
    <source>
        <dbReference type="ARBA" id="ARBA00022679"/>
    </source>
</evidence>
<protein>
    <recommendedName>
        <fullName evidence="4">Alpha-type protein kinase domain-containing protein</fullName>
    </recommendedName>
</protein>
<comment type="caution">
    <text evidence="5">The sequence shown here is derived from an EMBL/GenBank/DDBJ whole genome shotgun (WGS) entry which is preliminary data.</text>
</comment>
<proteinExistence type="predicted"/>
<dbReference type="Pfam" id="PF02816">
    <property type="entry name" value="Alpha_kinase"/>
    <property type="match status" value="1"/>
</dbReference>
<evidence type="ECO:0000313" key="5">
    <source>
        <dbReference type="EMBL" id="KAJ7762670.1"/>
    </source>
</evidence>
<name>A0AAD7NHQ2_9AGAR</name>
<dbReference type="GO" id="GO:0005524">
    <property type="term" value="F:ATP binding"/>
    <property type="evidence" value="ECO:0007669"/>
    <property type="project" value="InterPro"/>
</dbReference>
<dbReference type="SUPFAM" id="SSF56112">
    <property type="entry name" value="Protein kinase-like (PK-like)"/>
    <property type="match status" value="1"/>
</dbReference>
<organism evidence="5 6">
    <name type="scientific">Mycena metata</name>
    <dbReference type="NCBI Taxonomy" id="1033252"/>
    <lineage>
        <taxon>Eukaryota</taxon>
        <taxon>Fungi</taxon>
        <taxon>Dikarya</taxon>
        <taxon>Basidiomycota</taxon>
        <taxon>Agaricomycotina</taxon>
        <taxon>Agaricomycetes</taxon>
        <taxon>Agaricomycetidae</taxon>
        <taxon>Agaricales</taxon>
        <taxon>Marasmiineae</taxon>
        <taxon>Mycenaceae</taxon>
        <taxon>Mycena</taxon>
    </lineage>
</organism>
<feature type="domain" description="Alpha-type protein kinase" evidence="4">
    <location>
        <begin position="217"/>
        <end position="261"/>
    </location>
</feature>
<dbReference type="AlphaFoldDB" id="A0AAD7NHQ2"/>
<reference evidence="5" key="1">
    <citation type="submission" date="2023-03" db="EMBL/GenBank/DDBJ databases">
        <title>Massive genome expansion in bonnet fungi (Mycena s.s.) driven by repeated elements and novel gene families across ecological guilds.</title>
        <authorList>
            <consortium name="Lawrence Berkeley National Laboratory"/>
            <person name="Harder C.B."/>
            <person name="Miyauchi S."/>
            <person name="Viragh M."/>
            <person name="Kuo A."/>
            <person name="Thoen E."/>
            <person name="Andreopoulos B."/>
            <person name="Lu D."/>
            <person name="Skrede I."/>
            <person name="Drula E."/>
            <person name="Henrissat B."/>
            <person name="Morin E."/>
            <person name="Kohler A."/>
            <person name="Barry K."/>
            <person name="LaButti K."/>
            <person name="Morin E."/>
            <person name="Salamov A."/>
            <person name="Lipzen A."/>
            <person name="Mereny Z."/>
            <person name="Hegedus B."/>
            <person name="Baldrian P."/>
            <person name="Stursova M."/>
            <person name="Weitz H."/>
            <person name="Taylor A."/>
            <person name="Grigoriev I.V."/>
            <person name="Nagy L.G."/>
            <person name="Martin F."/>
            <person name="Kauserud H."/>
        </authorList>
    </citation>
    <scope>NUCLEOTIDE SEQUENCE</scope>
    <source>
        <strain evidence="5">CBHHK182m</strain>
    </source>
</reference>
<evidence type="ECO:0000259" key="4">
    <source>
        <dbReference type="Pfam" id="PF02816"/>
    </source>
</evidence>
<keyword evidence="1" id="KW-0723">Serine/threonine-protein kinase</keyword>
<evidence type="ECO:0000256" key="3">
    <source>
        <dbReference type="ARBA" id="ARBA00022777"/>
    </source>
</evidence>
<dbReference type="EMBL" id="JARKIB010000032">
    <property type="protein sequence ID" value="KAJ7762670.1"/>
    <property type="molecule type" value="Genomic_DNA"/>
</dbReference>
<evidence type="ECO:0000313" key="6">
    <source>
        <dbReference type="Proteomes" id="UP001215598"/>
    </source>
</evidence>
<keyword evidence="2" id="KW-0808">Transferase</keyword>
<evidence type="ECO:0000256" key="1">
    <source>
        <dbReference type="ARBA" id="ARBA00022527"/>
    </source>
</evidence>
<dbReference type="GO" id="GO:0004674">
    <property type="term" value="F:protein serine/threonine kinase activity"/>
    <property type="evidence" value="ECO:0007669"/>
    <property type="project" value="UniProtKB-KW"/>
</dbReference>
<gene>
    <name evidence="5" type="ORF">B0H16DRAFT_1455696</name>
</gene>
<dbReference type="InterPro" id="IPR004166">
    <property type="entry name" value="a-kinase_dom"/>
</dbReference>